<keyword evidence="4" id="KW-0735">Signal-anchor</keyword>
<evidence type="ECO:0000259" key="11">
    <source>
        <dbReference type="Pfam" id="PF14416"/>
    </source>
</evidence>
<evidence type="ECO:0000256" key="3">
    <source>
        <dbReference type="ARBA" id="ARBA00022692"/>
    </source>
</evidence>
<comment type="similarity">
    <text evidence="2">Belongs to the PC-esterase family. TBL subfamily.</text>
</comment>
<dbReference type="InterPro" id="IPR026057">
    <property type="entry name" value="TBL_C"/>
</dbReference>
<dbReference type="InterPro" id="IPR025846">
    <property type="entry name" value="TBL_N"/>
</dbReference>
<dbReference type="GO" id="GO:1990538">
    <property type="term" value="F:xylan O-acetyltransferase activity"/>
    <property type="evidence" value="ECO:0007669"/>
    <property type="project" value="UniProtKB-ARBA"/>
</dbReference>
<dbReference type="InParanoid" id="A0A804KJT6"/>
<dbReference type="Proteomes" id="UP000012960">
    <property type="component" value="Unplaced"/>
</dbReference>
<dbReference type="InterPro" id="IPR029962">
    <property type="entry name" value="TBL"/>
</dbReference>
<evidence type="ECO:0000313" key="14">
    <source>
        <dbReference type="Proteomes" id="UP000012960"/>
    </source>
</evidence>
<feature type="compositionally biased region" description="Basic and acidic residues" evidence="8">
    <location>
        <begin position="112"/>
        <end position="123"/>
    </location>
</feature>
<feature type="compositionally biased region" description="Low complexity" evidence="8">
    <location>
        <begin position="94"/>
        <end position="111"/>
    </location>
</feature>
<reference evidence="12" key="1">
    <citation type="submission" date="2021-03" db="EMBL/GenBank/DDBJ databases">
        <authorList>
            <consortium name="Genoscope - CEA"/>
            <person name="William W."/>
        </authorList>
    </citation>
    <scope>NUCLEOTIDE SEQUENCE</scope>
    <source>
        <strain evidence="12">Doubled-haploid Pahang</strain>
    </source>
</reference>
<feature type="region of interest" description="Disordered" evidence="8">
    <location>
        <begin position="76"/>
        <end position="123"/>
    </location>
</feature>
<feature type="domain" description="Trichome birefringence-like C-terminal" evidence="10">
    <location>
        <begin position="180"/>
        <end position="464"/>
    </location>
</feature>
<keyword evidence="7 9" id="KW-0472">Membrane</keyword>
<evidence type="ECO:0000313" key="12">
    <source>
        <dbReference type="EMBL" id="CAG1835260.1"/>
    </source>
</evidence>
<dbReference type="FunCoup" id="A0A804KJT6">
    <property type="interactions" value="50"/>
</dbReference>
<dbReference type="EnsemblPlants" id="Ma09_t15300.4">
    <property type="protein sequence ID" value="Ma09_p15300.4"/>
    <property type="gene ID" value="Ma09_g15300"/>
</dbReference>
<organism evidence="13 14">
    <name type="scientific">Musa acuminata subsp. malaccensis</name>
    <name type="common">Wild banana</name>
    <name type="synonym">Musa malaccensis</name>
    <dbReference type="NCBI Taxonomy" id="214687"/>
    <lineage>
        <taxon>Eukaryota</taxon>
        <taxon>Viridiplantae</taxon>
        <taxon>Streptophyta</taxon>
        <taxon>Embryophyta</taxon>
        <taxon>Tracheophyta</taxon>
        <taxon>Spermatophyta</taxon>
        <taxon>Magnoliopsida</taxon>
        <taxon>Liliopsida</taxon>
        <taxon>Zingiberales</taxon>
        <taxon>Musaceae</taxon>
        <taxon>Musa</taxon>
    </lineage>
</organism>
<dbReference type="EnsemblPlants" id="Ma09_t15300.2">
    <property type="protein sequence ID" value="Ma09_p15300.2"/>
    <property type="gene ID" value="Ma09_g15300"/>
</dbReference>
<keyword evidence="3 9" id="KW-0812">Transmembrane</keyword>
<comment type="subcellular location">
    <subcellularLocation>
        <location evidence="1">Golgi apparatus membrane</location>
        <topology evidence="1">Single-pass type II membrane protein</topology>
    </subcellularLocation>
</comment>
<dbReference type="GO" id="GO:0005794">
    <property type="term" value="C:Golgi apparatus"/>
    <property type="evidence" value="ECO:0000318"/>
    <property type="project" value="GO_Central"/>
</dbReference>
<evidence type="ECO:0000256" key="5">
    <source>
        <dbReference type="ARBA" id="ARBA00022989"/>
    </source>
</evidence>
<dbReference type="GO" id="GO:0010411">
    <property type="term" value="P:xyloglucan metabolic process"/>
    <property type="evidence" value="ECO:0000318"/>
    <property type="project" value="GO_Central"/>
</dbReference>
<evidence type="ECO:0000313" key="13">
    <source>
        <dbReference type="EnsemblPlants" id="Ma09_p15300.2"/>
    </source>
</evidence>
<feature type="transmembrane region" description="Helical" evidence="9">
    <location>
        <begin position="12"/>
        <end position="31"/>
    </location>
</feature>
<evidence type="ECO:0000256" key="4">
    <source>
        <dbReference type="ARBA" id="ARBA00022968"/>
    </source>
</evidence>
<protein>
    <submittedName>
        <fullName evidence="12">(wild Malaysian banana) hypothetical protein</fullName>
    </submittedName>
</protein>
<keyword evidence="6" id="KW-0333">Golgi apparatus</keyword>
<dbReference type="Pfam" id="PF14416">
    <property type="entry name" value="PMR5N"/>
    <property type="match status" value="1"/>
</dbReference>
<keyword evidence="14" id="KW-1185">Reference proteome</keyword>
<evidence type="ECO:0000256" key="9">
    <source>
        <dbReference type="SAM" id="Phobius"/>
    </source>
</evidence>
<feature type="domain" description="Trichome birefringence-like N-terminal" evidence="11">
    <location>
        <begin position="126"/>
        <end position="178"/>
    </location>
</feature>
<dbReference type="Gramene" id="Ma09_t15300.2">
    <property type="protein sequence ID" value="Ma09_p15300.2"/>
    <property type="gene ID" value="Ma09_g15300"/>
</dbReference>
<dbReference type="OMA" id="QPEGCNI"/>
<dbReference type="PANTHER" id="PTHR32285:SF333">
    <property type="entry name" value="PROTEIN TRICHOME BIREFRINGENCE-LIKE 16"/>
    <property type="match status" value="1"/>
</dbReference>
<proteinExistence type="inferred from homology"/>
<dbReference type="EMBL" id="HG996474">
    <property type="protein sequence ID" value="CAG1835260.1"/>
    <property type="molecule type" value="Genomic_DNA"/>
</dbReference>
<dbReference type="GO" id="GO:0016407">
    <property type="term" value="F:acetyltransferase activity"/>
    <property type="evidence" value="ECO:0000318"/>
    <property type="project" value="GO_Central"/>
</dbReference>
<dbReference type="OrthoDB" id="630188at2759"/>
<evidence type="ECO:0000256" key="8">
    <source>
        <dbReference type="SAM" id="MobiDB-lite"/>
    </source>
</evidence>
<dbReference type="GO" id="GO:0000139">
    <property type="term" value="C:Golgi membrane"/>
    <property type="evidence" value="ECO:0007669"/>
    <property type="project" value="UniProtKB-SubCell"/>
</dbReference>
<dbReference type="Pfam" id="PF13839">
    <property type="entry name" value="PC-Esterase"/>
    <property type="match status" value="1"/>
</dbReference>
<evidence type="ECO:0000256" key="7">
    <source>
        <dbReference type="ARBA" id="ARBA00023136"/>
    </source>
</evidence>
<dbReference type="AlphaFoldDB" id="A0A804KJT6"/>
<sequence length="466" mass="51983">MKGGILQKVRGSKLSLVLTALMCTTLVIWAWEKTPALSVIFPPLERFDILSPVVPAKTSATSSDDTHRLASADKNLSAADEMESSSSNETEPVLSLPASESSATSTPNNSTSDKDLKESPMQEKGECNYAKGKWVADTRRPLYSGSACKQWLSGMWACRLMQRTDFSYENFRWQPQGCVMPEFSRSDFLRRMQNKTIALIGDSLGRQQFQSLMCMVTGGETSPEVEDVGKDYGLVKAPGALRPDGWAYRFPSTNTTILYYWSASLCELEPLNKSDPATHYALHLDRPVTFLKQHLCRFDVLVLNTGHHWNREKFRGNRWEMYAGGMPITDGELADMRNLKNLTLHSIAKWVDSQLLQHPQLKAFVRTMSPRHFVNGDWNTGGSCDNTVPLAGGSEVLQDRSSDPVAEDAIKGTSVTLLDITSLSQLRDEGHISKYTLKASTGMQDCLHWCLPGIPDTWNEILYAQI</sequence>
<evidence type="ECO:0000256" key="1">
    <source>
        <dbReference type="ARBA" id="ARBA00004323"/>
    </source>
</evidence>
<reference evidence="13" key="2">
    <citation type="submission" date="2021-05" db="UniProtKB">
        <authorList>
            <consortium name="EnsemblPlants"/>
        </authorList>
    </citation>
    <scope>IDENTIFICATION</scope>
    <source>
        <strain evidence="13">subsp. malaccensis</strain>
    </source>
</reference>
<dbReference type="GO" id="GO:0009834">
    <property type="term" value="P:plant-type secondary cell wall biogenesis"/>
    <property type="evidence" value="ECO:0000318"/>
    <property type="project" value="GO_Central"/>
</dbReference>
<name>A0A804KJT6_MUSAM</name>
<evidence type="ECO:0000256" key="2">
    <source>
        <dbReference type="ARBA" id="ARBA00007727"/>
    </source>
</evidence>
<dbReference type="GO" id="GO:0045492">
    <property type="term" value="P:xylan biosynthetic process"/>
    <property type="evidence" value="ECO:0000318"/>
    <property type="project" value="GO_Central"/>
</dbReference>
<evidence type="ECO:0000256" key="6">
    <source>
        <dbReference type="ARBA" id="ARBA00023034"/>
    </source>
</evidence>
<dbReference type="PANTHER" id="PTHR32285">
    <property type="entry name" value="PROTEIN TRICHOME BIREFRINGENCE-LIKE 9-RELATED"/>
    <property type="match status" value="1"/>
</dbReference>
<dbReference type="Gramene" id="Ma09_t15300.4">
    <property type="protein sequence ID" value="Ma09_p15300.4"/>
    <property type="gene ID" value="Ma09_g15300"/>
</dbReference>
<evidence type="ECO:0000259" key="10">
    <source>
        <dbReference type="Pfam" id="PF13839"/>
    </source>
</evidence>
<gene>
    <name evidence="12" type="ORF">GSMUA_233650.1</name>
</gene>
<keyword evidence="5 9" id="KW-1133">Transmembrane helix</keyword>
<accession>A0A804KJT6</accession>